<reference evidence="1" key="1">
    <citation type="submission" date="2020-08" db="EMBL/GenBank/DDBJ databases">
        <title>Genomic Encyclopedia of Type Strains, Phase IV (KMG-IV): sequencing the most valuable type-strain genomes for metagenomic binning, comparative biology and taxonomic classification.</title>
        <authorList>
            <person name="Goeker M."/>
        </authorList>
    </citation>
    <scope>NUCLEOTIDE SEQUENCE [LARGE SCALE GENOMIC DNA]</scope>
    <source>
        <strain evidence="1">DSM 105720</strain>
    </source>
</reference>
<evidence type="ECO:0000313" key="1">
    <source>
        <dbReference type="EMBL" id="MBB4045335.1"/>
    </source>
</evidence>
<protein>
    <submittedName>
        <fullName evidence="1">Uncharacterized protein</fullName>
    </submittedName>
</protein>
<gene>
    <name evidence="1" type="ORF">GGR06_003147</name>
</gene>
<dbReference type="AlphaFoldDB" id="A0A840D9P5"/>
<dbReference type="EMBL" id="JACIER010000014">
    <property type="protein sequence ID" value="MBB4045335.1"/>
    <property type="molecule type" value="Genomic_DNA"/>
</dbReference>
<organism evidence="1 2">
    <name type="scientific">Bacteroides reticulotermitis</name>
    <dbReference type="NCBI Taxonomy" id="1133319"/>
    <lineage>
        <taxon>Bacteria</taxon>
        <taxon>Pseudomonadati</taxon>
        <taxon>Bacteroidota</taxon>
        <taxon>Bacteroidia</taxon>
        <taxon>Bacteroidales</taxon>
        <taxon>Bacteroidaceae</taxon>
        <taxon>Bacteroides</taxon>
    </lineage>
</organism>
<name>A0A840D9P5_9BACE</name>
<proteinExistence type="predicted"/>
<keyword evidence="2" id="KW-1185">Reference proteome</keyword>
<evidence type="ECO:0000313" key="2">
    <source>
        <dbReference type="Proteomes" id="UP000560658"/>
    </source>
</evidence>
<accession>A0A840D9P5</accession>
<dbReference type="Proteomes" id="UP000560658">
    <property type="component" value="Unassembled WGS sequence"/>
</dbReference>
<sequence>MNRKIACKSIFFIYHLYSMISTDKSISALHAAPASEQNKMRLILYKSAASFIINDDFLEMGNYT</sequence>
<comment type="caution">
    <text evidence="1">The sequence shown here is derived from an EMBL/GenBank/DDBJ whole genome shotgun (WGS) entry which is preliminary data.</text>
</comment>